<sequence>RFLIYFFTFHGGRKGTGPFSVEIEKLPTEKFGADLVAFGDSAHGYRRLLISHIRDGSIADRCGVLEVGDLIESINDRRSTDLTLHEAMDLLESTTAKSIKLCVLPSPESGIDFSGTCGLTTRSLATPKCDTNHCTLCSAPTVIRLVAPEIRPITAKKN</sequence>
<keyword evidence="3" id="KW-0677">Repeat</keyword>
<dbReference type="PANTHER" id="PTHR46227:SF2">
    <property type="entry name" value="FI03335P"/>
    <property type="match status" value="1"/>
</dbReference>
<dbReference type="PANTHER" id="PTHR46227">
    <property type="entry name" value="GLUTAMATE RECEPTOR-INTERACTING PROTEIN GRIP"/>
    <property type="match status" value="1"/>
</dbReference>
<dbReference type="InterPro" id="IPR041489">
    <property type="entry name" value="PDZ_6"/>
</dbReference>
<dbReference type="WBParaSite" id="MCU_010153-RB">
    <property type="protein sequence ID" value="MCU_010153-RB"/>
    <property type="gene ID" value="MCU_010153"/>
</dbReference>
<name>A0A5K3FPD0_MESCO</name>
<evidence type="ECO:0000313" key="5">
    <source>
        <dbReference type="WBParaSite" id="MCU_010153-RB"/>
    </source>
</evidence>
<keyword evidence="2" id="KW-0963">Cytoplasm</keyword>
<dbReference type="InterPro" id="IPR036034">
    <property type="entry name" value="PDZ_sf"/>
</dbReference>
<evidence type="ECO:0000256" key="1">
    <source>
        <dbReference type="ARBA" id="ARBA00004496"/>
    </source>
</evidence>
<evidence type="ECO:0000259" key="4">
    <source>
        <dbReference type="PROSITE" id="PS50106"/>
    </source>
</evidence>
<dbReference type="Gene3D" id="2.30.42.10">
    <property type="match status" value="1"/>
</dbReference>
<evidence type="ECO:0000256" key="2">
    <source>
        <dbReference type="ARBA" id="ARBA00022490"/>
    </source>
</evidence>
<dbReference type="GO" id="GO:0005737">
    <property type="term" value="C:cytoplasm"/>
    <property type="evidence" value="ECO:0007669"/>
    <property type="project" value="UniProtKB-SubCell"/>
</dbReference>
<dbReference type="PROSITE" id="PS50106">
    <property type="entry name" value="PDZ"/>
    <property type="match status" value="1"/>
</dbReference>
<dbReference type="Pfam" id="PF17820">
    <property type="entry name" value="PDZ_6"/>
    <property type="match status" value="1"/>
</dbReference>
<dbReference type="InterPro" id="IPR043545">
    <property type="entry name" value="GRIP1/2"/>
</dbReference>
<dbReference type="InterPro" id="IPR001478">
    <property type="entry name" value="PDZ"/>
</dbReference>
<organism evidence="5">
    <name type="scientific">Mesocestoides corti</name>
    <name type="common">Flatworm</name>
    <dbReference type="NCBI Taxonomy" id="53468"/>
    <lineage>
        <taxon>Eukaryota</taxon>
        <taxon>Metazoa</taxon>
        <taxon>Spiralia</taxon>
        <taxon>Lophotrochozoa</taxon>
        <taxon>Platyhelminthes</taxon>
        <taxon>Cestoda</taxon>
        <taxon>Eucestoda</taxon>
        <taxon>Cyclophyllidea</taxon>
        <taxon>Mesocestoididae</taxon>
        <taxon>Mesocestoides</taxon>
    </lineage>
</organism>
<comment type="subcellular location">
    <subcellularLocation>
        <location evidence="1">Cytoplasm</location>
    </subcellularLocation>
</comment>
<dbReference type="SUPFAM" id="SSF50156">
    <property type="entry name" value="PDZ domain-like"/>
    <property type="match status" value="1"/>
</dbReference>
<evidence type="ECO:0000256" key="3">
    <source>
        <dbReference type="ARBA" id="ARBA00022737"/>
    </source>
</evidence>
<accession>A0A5K3FPD0</accession>
<protein>
    <submittedName>
        <fullName evidence="5">PDZ domain-containing protein</fullName>
    </submittedName>
</protein>
<reference evidence="5" key="1">
    <citation type="submission" date="2019-11" db="UniProtKB">
        <authorList>
            <consortium name="WormBaseParasite"/>
        </authorList>
    </citation>
    <scope>IDENTIFICATION</scope>
</reference>
<dbReference type="SMART" id="SM00228">
    <property type="entry name" value="PDZ"/>
    <property type="match status" value="1"/>
</dbReference>
<dbReference type="GO" id="GO:0098887">
    <property type="term" value="P:neurotransmitter receptor transport, endosome to postsynaptic membrane"/>
    <property type="evidence" value="ECO:0007669"/>
    <property type="project" value="TreeGrafter"/>
</dbReference>
<feature type="domain" description="PDZ" evidence="4">
    <location>
        <begin position="20"/>
        <end position="94"/>
    </location>
</feature>
<proteinExistence type="predicted"/>
<dbReference type="AlphaFoldDB" id="A0A5K3FPD0"/>